<name>A0A6G5A0E8_RHIMP</name>
<protein>
    <submittedName>
        <fullName evidence="1">Uncharacterized protein</fullName>
    </submittedName>
</protein>
<sequence>MWQCCCCSWAVSASPRNVPLHHLSLAFQPTSWRSLQPTWTRRRPSRAVFRATASSAVQYRSLLRTYVTMRCSIELFTRPDNCGKTVYCRCTRCSNRNHQCVPPALYSPRECILFVLPN</sequence>
<organism evidence="1">
    <name type="scientific">Rhipicephalus microplus</name>
    <name type="common">Cattle tick</name>
    <name type="synonym">Boophilus microplus</name>
    <dbReference type="NCBI Taxonomy" id="6941"/>
    <lineage>
        <taxon>Eukaryota</taxon>
        <taxon>Metazoa</taxon>
        <taxon>Ecdysozoa</taxon>
        <taxon>Arthropoda</taxon>
        <taxon>Chelicerata</taxon>
        <taxon>Arachnida</taxon>
        <taxon>Acari</taxon>
        <taxon>Parasitiformes</taxon>
        <taxon>Ixodida</taxon>
        <taxon>Ixodoidea</taxon>
        <taxon>Ixodidae</taxon>
        <taxon>Rhipicephalinae</taxon>
        <taxon>Rhipicephalus</taxon>
        <taxon>Boophilus</taxon>
    </lineage>
</organism>
<dbReference type="AlphaFoldDB" id="A0A6G5A0E8"/>
<reference evidence="1" key="1">
    <citation type="submission" date="2020-03" db="EMBL/GenBank/DDBJ databases">
        <title>A transcriptome and proteome of the tick Rhipicephalus microplus shaped by the genetic composition of its hosts and developmental stage.</title>
        <authorList>
            <person name="Garcia G.R."/>
            <person name="Ribeiro J.M.C."/>
            <person name="Maruyama S.R."/>
            <person name="Gardinasse L.G."/>
            <person name="Nelson K."/>
            <person name="Ferreira B.R."/>
            <person name="Andrade T.G."/>
            <person name="Santos I.K.F.M."/>
        </authorList>
    </citation>
    <scope>NUCLEOTIDE SEQUENCE</scope>
    <source>
        <strain evidence="1">NSGR</strain>
        <tissue evidence="1">Salivary glands</tissue>
    </source>
</reference>
<evidence type="ECO:0000313" key="1">
    <source>
        <dbReference type="EMBL" id="NIE44495.1"/>
    </source>
</evidence>
<accession>A0A6G5A0E8</accession>
<proteinExistence type="predicted"/>
<dbReference type="EMBL" id="GIKN01002222">
    <property type="protein sequence ID" value="NIE44495.1"/>
    <property type="molecule type" value="Transcribed_RNA"/>
</dbReference>